<geneLocation type="chloroplast" evidence="2"/>
<evidence type="ECO:0000256" key="1">
    <source>
        <dbReference type="SAM" id="Phobius"/>
    </source>
</evidence>
<dbReference type="RefSeq" id="YP_635754.1">
    <property type="nucleotide sequence ID" value="NC_008097.1"/>
</dbReference>
<gene>
    <name evidence="2" type="primary">orf63a</name>
</gene>
<dbReference type="EMBL" id="DQ229107">
    <property type="protein sequence ID" value="ABA61993.1"/>
    <property type="molecule type" value="Genomic_DNA"/>
</dbReference>
<feature type="transmembrane region" description="Helical" evidence="1">
    <location>
        <begin position="12"/>
        <end position="34"/>
    </location>
</feature>
<keyword evidence="1" id="KW-0812">Transmembrane</keyword>
<keyword evidence="2" id="KW-0150">Chloroplast</keyword>
<accession>Q1ACJ3</accession>
<dbReference type="GeneID" id="4100294"/>
<name>Q1ACJ3_CHAVU</name>
<keyword evidence="1" id="KW-1133">Transmembrane helix</keyword>
<reference evidence="2" key="1">
    <citation type="journal article" date="2006" name="Mol. Biol. Evol.">
        <title>The chloroplast genome sequence of Chara vulgaris sheds new light into the closest green algal relatives of land plants.</title>
        <authorList>
            <person name="Turmel M."/>
            <person name="Otis C."/>
            <person name="Lemieux C."/>
        </authorList>
    </citation>
    <scope>NUCLEOTIDE SEQUENCE</scope>
</reference>
<dbReference type="AlphaFoldDB" id="Q1ACJ3"/>
<protein>
    <submittedName>
        <fullName evidence="2">Uncharacterized protein orf63a</fullName>
    </submittedName>
</protein>
<keyword evidence="2" id="KW-0934">Plastid</keyword>
<organism evidence="2">
    <name type="scientific">Chara vulgaris</name>
    <name type="common">Common stonewort</name>
    <dbReference type="NCBI Taxonomy" id="55564"/>
    <lineage>
        <taxon>Eukaryota</taxon>
        <taxon>Viridiplantae</taxon>
        <taxon>Streptophyta</taxon>
        <taxon>Charophyceae</taxon>
        <taxon>Charales</taxon>
        <taxon>Characeae</taxon>
        <taxon>Chara</taxon>
    </lineage>
</organism>
<sequence length="63" mass="7865">MLKMIIKKISIFNLIYFNLLYSIFIIFYIYPYIYPLYNESLELYSILFIECPYFLYLLETHEI</sequence>
<proteinExistence type="predicted"/>
<evidence type="ECO:0000313" key="2">
    <source>
        <dbReference type="EMBL" id="ABA61993.1"/>
    </source>
</evidence>
<keyword evidence="1" id="KW-0472">Membrane</keyword>